<evidence type="ECO:0000256" key="2">
    <source>
        <dbReference type="SAM" id="SignalP"/>
    </source>
</evidence>
<reference evidence="3 4" key="1">
    <citation type="submission" date="2019-10" db="EMBL/GenBank/DDBJ databases">
        <title>Assembly and Annotation for the nematode Trichostrongylus colubriformis.</title>
        <authorList>
            <person name="Martin J."/>
        </authorList>
    </citation>
    <scope>NUCLEOTIDE SEQUENCE [LARGE SCALE GENOMIC DNA]</scope>
    <source>
        <strain evidence="3">G859</strain>
        <tissue evidence="3">Whole worm</tissue>
    </source>
</reference>
<proteinExistence type="predicted"/>
<organism evidence="3 4">
    <name type="scientific">Trichostrongylus colubriformis</name>
    <name type="common">Black scour worm</name>
    <dbReference type="NCBI Taxonomy" id="6319"/>
    <lineage>
        <taxon>Eukaryota</taxon>
        <taxon>Metazoa</taxon>
        <taxon>Ecdysozoa</taxon>
        <taxon>Nematoda</taxon>
        <taxon>Chromadorea</taxon>
        <taxon>Rhabditida</taxon>
        <taxon>Rhabditina</taxon>
        <taxon>Rhabditomorpha</taxon>
        <taxon>Strongyloidea</taxon>
        <taxon>Trichostrongylidae</taxon>
        <taxon>Trichostrongylus</taxon>
    </lineage>
</organism>
<dbReference type="AlphaFoldDB" id="A0AAN8IEF0"/>
<dbReference type="EMBL" id="WIXE01023661">
    <property type="protein sequence ID" value="KAK5966273.1"/>
    <property type="molecule type" value="Genomic_DNA"/>
</dbReference>
<dbReference type="Proteomes" id="UP001331761">
    <property type="component" value="Unassembled WGS sequence"/>
</dbReference>
<keyword evidence="2" id="KW-0732">Signal</keyword>
<feature type="region of interest" description="Disordered" evidence="1">
    <location>
        <begin position="39"/>
        <end position="93"/>
    </location>
</feature>
<feature type="compositionally biased region" description="Acidic residues" evidence="1">
    <location>
        <begin position="55"/>
        <end position="87"/>
    </location>
</feature>
<evidence type="ECO:0000313" key="4">
    <source>
        <dbReference type="Proteomes" id="UP001331761"/>
    </source>
</evidence>
<feature type="compositionally biased region" description="Basic and acidic residues" evidence="1">
    <location>
        <begin position="42"/>
        <end position="54"/>
    </location>
</feature>
<evidence type="ECO:0000256" key="1">
    <source>
        <dbReference type="SAM" id="MobiDB-lite"/>
    </source>
</evidence>
<feature type="chain" id="PRO_5042819821" description="Secreted protein" evidence="2">
    <location>
        <begin position="23"/>
        <end position="93"/>
    </location>
</feature>
<gene>
    <name evidence="3" type="ORF">GCK32_002298</name>
</gene>
<accession>A0AAN8IEF0</accession>
<evidence type="ECO:0008006" key="5">
    <source>
        <dbReference type="Google" id="ProtNLM"/>
    </source>
</evidence>
<feature type="signal peptide" evidence="2">
    <location>
        <begin position="1"/>
        <end position="22"/>
    </location>
</feature>
<evidence type="ECO:0000313" key="3">
    <source>
        <dbReference type="EMBL" id="KAK5966273.1"/>
    </source>
</evidence>
<sequence length="93" mass="10447">MWLYYFLALALIIAFHNGMVDAQEGGVRTRYTDAMRNLMASSHDRVNNTQGEEKDTGDEGDDDESDENEGDFSNEKEQEDDSDDAEATETSTN</sequence>
<keyword evidence="4" id="KW-1185">Reference proteome</keyword>
<protein>
    <recommendedName>
        <fullName evidence="5">Secreted protein</fullName>
    </recommendedName>
</protein>
<name>A0AAN8IEF0_TRICO</name>
<comment type="caution">
    <text evidence="3">The sequence shown here is derived from an EMBL/GenBank/DDBJ whole genome shotgun (WGS) entry which is preliminary data.</text>
</comment>